<evidence type="ECO:0000256" key="1">
    <source>
        <dbReference type="SAM" id="Phobius"/>
    </source>
</evidence>
<dbReference type="RefSeq" id="WP_123846694.1">
    <property type="nucleotide sequence ID" value="NZ_RPDH01000001.1"/>
</dbReference>
<name>A0A3N4PZK7_9BACT</name>
<dbReference type="EMBL" id="RPDH01000001">
    <property type="protein sequence ID" value="RPE14182.1"/>
    <property type="molecule type" value="Genomic_DNA"/>
</dbReference>
<dbReference type="OrthoDB" id="1452822at2"/>
<dbReference type="Pfam" id="PF04773">
    <property type="entry name" value="FecR"/>
    <property type="match status" value="1"/>
</dbReference>
<dbReference type="Gene3D" id="2.60.120.1440">
    <property type="match status" value="1"/>
</dbReference>
<sequence>MQRISFLILRHLRNELTAAEQEELSAWVAASPDNRRFFEANTQDEGLSRKLRQYEAFDEEAAWAKFAGERFPEKMRSVKGRNRWWAAAAAAILIATAAAWWWQPARQAPQVAQEAPVVLPGSNKAVLTLADGSAVTLDSAGNQVIMQAGTAIRQQGGQLEYKDAENAAVGWNTLRTPRGGQFKITLGDGTKVWLNAASSLRYPTAFTGADRTVEVSGEAYFEVVKNAEKPFLVKISNDNTVTVLGTRFNVNAYTDEASINTTLLEGAVRVNAGGQERVLQPGQQAQISAGGIKVVTADTEQAVAWKNEIFNFRDADIRAVMRQLSRWYDVEVVYQGNVPARRFQGEIQRNLPLQDVLEGLKTTGIQFTIEGRKIIIQ</sequence>
<reference evidence="4 5" key="1">
    <citation type="submission" date="2018-11" db="EMBL/GenBank/DDBJ databases">
        <title>Chitinophaga lutea sp.nov., isolate from arsenic contaminated soil.</title>
        <authorList>
            <person name="Zong Y."/>
        </authorList>
    </citation>
    <scope>NUCLEOTIDE SEQUENCE [LARGE SCALE GENOMIC DNA]</scope>
    <source>
        <strain evidence="4 5">ZY74</strain>
    </source>
</reference>
<dbReference type="Gene3D" id="3.55.50.30">
    <property type="match status" value="1"/>
</dbReference>
<dbReference type="GO" id="GO:0016989">
    <property type="term" value="F:sigma factor antagonist activity"/>
    <property type="evidence" value="ECO:0007669"/>
    <property type="project" value="TreeGrafter"/>
</dbReference>
<evidence type="ECO:0000313" key="4">
    <source>
        <dbReference type="EMBL" id="RPE14182.1"/>
    </source>
</evidence>
<dbReference type="PANTHER" id="PTHR30273:SF2">
    <property type="entry name" value="PROTEIN FECR"/>
    <property type="match status" value="1"/>
</dbReference>
<dbReference type="AlphaFoldDB" id="A0A3N4PZK7"/>
<keyword evidence="1" id="KW-0472">Membrane</keyword>
<dbReference type="PIRSF" id="PIRSF018266">
    <property type="entry name" value="FecR"/>
    <property type="match status" value="1"/>
</dbReference>
<keyword evidence="5" id="KW-1185">Reference proteome</keyword>
<gene>
    <name evidence="4" type="ORF">EGT74_11955</name>
</gene>
<feature type="domain" description="Protein FecR C-terminal" evidence="3">
    <location>
        <begin position="310"/>
        <end position="376"/>
    </location>
</feature>
<keyword evidence="1" id="KW-0812">Transmembrane</keyword>
<accession>A0A3N4PZK7</accession>
<evidence type="ECO:0000259" key="2">
    <source>
        <dbReference type="Pfam" id="PF04773"/>
    </source>
</evidence>
<dbReference type="Pfam" id="PF16344">
    <property type="entry name" value="FecR_C"/>
    <property type="match status" value="1"/>
</dbReference>
<comment type="caution">
    <text evidence="4">The sequence shown here is derived from an EMBL/GenBank/DDBJ whole genome shotgun (WGS) entry which is preliminary data.</text>
</comment>
<dbReference type="InterPro" id="IPR006860">
    <property type="entry name" value="FecR"/>
</dbReference>
<evidence type="ECO:0000313" key="5">
    <source>
        <dbReference type="Proteomes" id="UP000278351"/>
    </source>
</evidence>
<organism evidence="4 5">
    <name type="scientific">Chitinophaga lutea</name>
    <dbReference type="NCBI Taxonomy" id="2488634"/>
    <lineage>
        <taxon>Bacteria</taxon>
        <taxon>Pseudomonadati</taxon>
        <taxon>Bacteroidota</taxon>
        <taxon>Chitinophagia</taxon>
        <taxon>Chitinophagales</taxon>
        <taxon>Chitinophagaceae</taxon>
        <taxon>Chitinophaga</taxon>
    </lineage>
</organism>
<proteinExistence type="predicted"/>
<dbReference type="InterPro" id="IPR012373">
    <property type="entry name" value="Ferrdict_sens_TM"/>
</dbReference>
<feature type="domain" description="FecR protein" evidence="2">
    <location>
        <begin position="173"/>
        <end position="269"/>
    </location>
</feature>
<protein>
    <submittedName>
        <fullName evidence="4">FecR family protein</fullName>
    </submittedName>
</protein>
<dbReference type="Proteomes" id="UP000278351">
    <property type="component" value="Unassembled WGS sequence"/>
</dbReference>
<dbReference type="FunFam" id="2.60.120.1440:FF:000001">
    <property type="entry name" value="Putative anti-sigma factor"/>
    <property type="match status" value="1"/>
</dbReference>
<keyword evidence="1" id="KW-1133">Transmembrane helix</keyword>
<feature type="transmembrane region" description="Helical" evidence="1">
    <location>
        <begin position="84"/>
        <end position="102"/>
    </location>
</feature>
<evidence type="ECO:0000259" key="3">
    <source>
        <dbReference type="Pfam" id="PF16344"/>
    </source>
</evidence>
<dbReference type="InterPro" id="IPR032508">
    <property type="entry name" value="FecR_C"/>
</dbReference>
<dbReference type="PANTHER" id="PTHR30273">
    <property type="entry name" value="PERIPLASMIC SIGNAL SENSOR AND SIGMA FACTOR ACTIVATOR FECR-RELATED"/>
    <property type="match status" value="1"/>
</dbReference>